<gene>
    <name evidence="1" type="ORF">PCANC_18418</name>
    <name evidence="2" type="ORF">PCASD_14123</name>
</gene>
<reference evidence="3 4" key="1">
    <citation type="submission" date="2017-11" db="EMBL/GenBank/DDBJ databases">
        <title>De novo assembly and phasing of dikaryotic genomes from two isolates of Puccinia coronata f. sp. avenae, the causal agent of oat crown rust.</title>
        <authorList>
            <person name="Miller M.E."/>
            <person name="Zhang Y."/>
            <person name="Omidvar V."/>
            <person name="Sperschneider J."/>
            <person name="Schwessinger B."/>
            <person name="Raley C."/>
            <person name="Palmer J.M."/>
            <person name="Garnica D."/>
            <person name="Upadhyaya N."/>
            <person name="Rathjen J."/>
            <person name="Taylor J.M."/>
            <person name="Park R.F."/>
            <person name="Dodds P.N."/>
            <person name="Hirsch C.D."/>
            <person name="Kianian S.F."/>
            <person name="Figueroa M."/>
        </authorList>
    </citation>
    <scope>NUCLEOTIDE SEQUENCE [LARGE SCALE GENOMIC DNA]</scope>
    <source>
        <strain evidence="1">12NC29</strain>
        <strain evidence="2">12SD80</strain>
    </source>
</reference>
<dbReference type="EMBL" id="PGCJ01000943">
    <property type="protein sequence ID" value="PLW13637.1"/>
    <property type="molecule type" value="Genomic_DNA"/>
</dbReference>
<comment type="caution">
    <text evidence="2">The sequence shown here is derived from an EMBL/GenBank/DDBJ whole genome shotgun (WGS) entry which is preliminary data.</text>
</comment>
<dbReference type="Proteomes" id="UP000235392">
    <property type="component" value="Unassembled WGS sequence"/>
</dbReference>
<evidence type="ECO:0000313" key="4">
    <source>
        <dbReference type="Proteomes" id="UP000235392"/>
    </source>
</evidence>
<organism evidence="2 4">
    <name type="scientific">Puccinia coronata f. sp. avenae</name>
    <dbReference type="NCBI Taxonomy" id="200324"/>
    <lineage>
        <taxon>Eukaryota</taxon>
        <taxon>Fungi</taxon>
        <taxon>Dikarya</taxon>
        <taxon>Basidiomycota</taxon>
        <taxon>Pucciniomycotina</taxon>
        <taxon>Pucciniomycetes</taxon>
        <taxon>Pucciniales</taxon>
        <taxon>Pucciniaceae</taxon>
        <taxon>Puccinia</taxon>
    </lineage>
</organism>
<proteinExistence type="predicted"/>
<name>A0A2N5UFY5_9BASI</name>
<keyword evidence="3" id="KW-1185">Reference proteome</keyword>
<protein>
    <submittedName>
        <fullName evidence="2">Uncharacterized protein</fullName>
    </submittedName>
</protein>
<dbReference type="EMBL" id="PGCI01000156">
    <property type="protein sequence ID" value="PLW36647.1"/>
    <property type="molecule type" value="Genomic_DNA"/>
</dbReference>
<evidence type="ECO:0000313" key="2">
    <source>
        <dbReference type="EMBL" id="PLW36647.1"/>
    </source>
</evidence>
<evidence type="ECO:0000313" key="3">
    <source>
        <dbReference type="Proteomes" id="UP000235388"/>
    </source>
</evidence>
<evidence type="ECO:0000313" key="1">
    <source>
        <dbReference type="EMBL" id="PLW13637.1"/>
    </source>
</evidence>
<sequence>MTKIEGPWFERMPSSIEGKRGYNSGPHYAQGEYSKVAHCDVPVVQLKNGEKDKQVHLLNALGHKQEYLLHALSGKGWLHHTIAPRNTHSANLHGCKFYLILLYPHEGIAPNFGV</sequence>
<dbReference type="AlphaFoldDB" id="A0A2N5UFY5"/>
<dbReference type="Proteomes" id="UP000235388">
    <property type="component" value="Unassembled WGS sequence"/>
</dbReference>
<accession>A0A2N5UFY5</accession>